<sequence length="284" mass="31732">MNPINRFVQQSRIARYVADAANRKILNVALKVIRRHMAKQEGITLLKYDRKADALTPVIWRARGISKLAKGQALGATNNWPNLKEICDYSGKVVVDVGANCGATARSFANDASTVFAFEPHPGNYANLTDHIRIRKLEKIQTFQMALSSFNGETALIERESHGIHSLGPHNRGKEVSHIPIKVQKLDDFWKEHINEPIGLLKIDVEGFEAEVIEGAADLLGQKMIGAVLFEFSPRIHAIRGMDIDAPITLLREKGYEVHHADGRPFTLKQSEYPRVCDLIALPK</sequence>
<evidence type="ECO:0000313" key="2">
    <source>
        <dbReference type="EMBL" id="NIZ62558.1"/>
    </source>
</evidence>
<dbReference type="Proteomes" id="UP001429564">
    <property type="component" value="Unassembled WGS sequence"/>
</dbReference>
<name>A0ABX0WA59_9RHOB</name>
<dbReference type="InterPro" id="IPR029063">
    <property type="entry name" value="SAM-dependent_MTases_sf"/>
</dbReference>
<feature type="domain" description="Methyltransferase FkbM" evidence="1">
    <location>
        <begin position="96"/>
        <end position="257"/>
    </location>
</feature>
<proteinExistence type="predicted"/>
<dbReference type="PANTHER" id="PTHR34203">
    <property type="entry name" value="METHYLTRANSFERASE, FKBM FAMILY PROTEIN"/>
    <property type="match status" value="1"/>
</dbReference>
<dbReference type="EMBL" id="QHLQ01000018">
    <property type="protein sequence ID" value="NIZ62558.1"/>
    <property type="molecule type" value="Genomic_DNA"/>
</dbReference>
<protein>
    <recommendedName>
        <fullName evidence="1">Methyltransferase FkbM domain-containing protein</fullName>
    </recommendedName>
</protein>
<gene>
    <name evidence="2" type="ORF">DL239_16420</name>
</gene>
<dbReference type="Gene3D" id="3.40.50.150">
    <property type="entry name" value="Vaccinia Virus protein VP39"/>
    <property type="match status" value="1"/>
</dbReference>
<organism evidence="2 3">
    <name type="scientific">Parasedimentitalea denitrificans</name>
    <dbReference type="NCBI Taxonomy" id="2211118"/>
    <lineage>
        <taxon>Bacteria</taxon>
        <taxon>Pseudomonadati</taxon>
        <taxon>Pseudomonadota</taxon>
        <taxon>Alphaproteobacteria</taxon>
        <taxon>Rhodobacterales</taxon>
        <taxon>Paracoccaceae</taxon>
        <taxon>Parasedimentitalea</taxon>
    </lineage>
</organism>
<dbReference type="PANTHER" id="PTHR34203:SF15">
    <property type="entry name" value="SLL1173 PROTEIN"/>
    <property type="match status" value="1"/>
</dbReference>
<dbReference type="SUPFAM" id="SSF53335">
    <property type="entry name" value="S-adenosyl-L-methionine-dependent methyltransferases"/>
    <property type="match status" value="1"/>
</dbReference>
<dbReference type="InterPro" id="IPR052514">
    <property type="entry name" value="SAM-dependent_MTase"/>
</dbReference>
<comment type="caution">
    <text evidence="2">The sequence shown here is derived from an EMBL/GenBank/DDBJ whole genome shotgun (WGS) entry which is preliminary data.</text>
</comment>
<dbReference type="NCBIfam" id="TIGR01444">
    <property type="entry name" value="fkbM_fam"/>
    <property type="match status" value="1"/>
</dbReference>
<dbReference type="Pfam" id="PF05050">
    <property type="entry name" value="Methyltransf_21"/>
    <property type="match status" value="1"/>
</dbReference>
<keyword evidence="3" id="KW-1185">Reference proteome</keyword>
<reference evidence="2 3" key="1">
    <citation type="submission" date="2018-05" db="EMBL/GenBank/DDBJ databases">
        <authorList>
            <person name="Zhang Y.-J."/>
        </authorList>
    </citation>
    <scope>NUCLEOTIDE SEQUENCE [LARGE SCALE GENOMIC DNA]</scope>
    <source>
        <strain evidence="2 3">CY04</strain>
    </source>
</reference>
<dbReference type="InterPro" id="IPR006342">
    <property type="entry name" value="FkbM_mtfrase"/>
</dbReference>
<accession>A0ABX0WA59</accession>
<evidence type="ECO:0000259" key="1">
    <source>
        <dbReference type="Pfam" id="PF05050"/>
    </source>
</evidence>
<evidence type="ECO:0000313" key="3">
    <source>
        <dbReference type="Proteomes" id="UP001429564"/>
    </source>
</evidence>